<organism evidence="4 5">
    <name type="scientific">Mucilaginibacter hurinus</name>
    <dbReference type="NCBI Taxonomy" id="2201324"/>
    <lineage>
        <taxon>Bacteria</taxon>
        <taxon>Pseudomonadati</taxon>
        <taxon>Bacteroidota</taxon>
        <taxon>Sphingobacteriia</taxon>
        <taxon>Sphingobacteriales</taxon>
        <taxon>Sphingobacteriaceae</taxon>
        <taxon>Mucilaginibacter</taxon>
    </lineage>
</organism>
<dbReference type="RefSeq" id="WP_114003478.1">
    <property type="nucleotide sequence ID" value="NZ_QGDC01000001.1"/>
</dbReference>
<dbReference type="Gene3D" id="3.60.15.10">
    <property type="entry name" value="Ribonuclease Z/Hydroxyacylglutathione hydrolase-like"/>
    <property type="match status" value="1"/>
</dbReference>
<comment type="caution">
    <text evidence="4">The sequence shown here is derived from an EMBL/GenBank/DDBJ whole genome shotgun (WGS) entry which is preliminary data.</text>
</comment>
<accession>A0A367GUX2</accession>
<feature type="domain" description="Metallo-beta-lactamase" evidence="3">
    <location>
        <begin position="50"/>
        <end position="227"/>
    </location>
</feature>
<evidence type="ECO:0000313" key="5">
    <source>
        <dbReference type="Proteomes" id="UP000253209"/>
    </source>
</evidence>
<dbReference type="SUPFAM" id="SSF56281">
    <property type="entry name" value="Metallo-hydrolase/oxidoreductase"/>
    <property type="match status" value="1"/>
</dbReference>
<evidence type="ECO:0000256" key="2">
    <source>
        <dbReference type="SAM" id="SignalP"/>
    </source>
</evidence>
<comment type="similarity">
    <text evidence="1">Belongs to the metallo-beta-lactamase superfamily. Class-B beta-lactamase family.</text>
</comment>
<keyword evidence="2" id="KW-0732">Signal</keyword>
<dbReference type="InterPro" id="IPR036866">
    <property type="entry name" value="RibonucZ/Hydroxyglut_hydro"/>
</dbReference>
<keyword evidence="5" id="KW-1185">Reference proteome</keyword>
<name>A0A367GUX2_9SPHI</name>
<sequence length="299" mass="33751">MNRRSFLRSTALAAGSLPLLNNHSFASWLNPQTMQFKVLRNNVGFFTEQGGTIGWLSNKEGIAVVDAEFPEQARHLITELKKQSDKPFKWLINSHHHPDHTGGNIVFKGLARNVVAHANSLTNQKKQAAEQNKEDQQLYPDTTYTDEWKVKLGDELIHLHYFGPGHTNGDSLIHFENANIVHTGDLVFNRRYPRVDRKGGASVKNWINVLQKVQHHFDRDTLFIFGHAFNPEKVTGNMADIAAMQHFIERLINYVESGIKAGKSKDEILATKTIPGVTEWQGDGILYGLTATYEELSVI</sequence>
<dbReference type="OrthoDB" id="9769598at2"/>
<dbReference type="EMBL" id="QGDC01000001">
    <property type="protein sequence ID" value="RCH56581.1"/>
    <property type="molecule type" value="Genomic_DNA"/>
</dbReference>
<feature type="chain" id="PRO_5016688671" evidence="2">
    <location>
        <begin position="27"/>
        <end position="299"/>
    </location>
</feature>
<keyword evidence="4" id="KW-0378">Hydrolase</keyword>
<dbReference type="PANTHER" id="PTHR42951:SF4">
    <property type="entry name" value="ACYL-COENZYME A THIOESTERASE MBLAC2"/>
    <property type="match status" value="1"/>
</dbReference>
<dbReference type="AlphaFoldDB" id="A0A367GUX2"/>
<dbReference type="Pfam" id="PF00753">
    <property type="entry name" value="Lactamase_B"/>
    <property type="match status" value="1"/>
</dbReference>
<evidence type="ECO:0000259" key="3">
    <source>
        <dbReference type="SMART" id="SM00849"/>
    </source>
</evidence>
<evidence type="ECO:0000256" key="1">
    <source>
        <dbReference type="ARBA" id="ARBA00005250"/>
    </source>
</evidence>
<dbReference type="SMART" id="SM00849">
    <property type="entry name" value="Lactamase_B"/>
    <property type="match status" value="1"/>
</dbReference>
<dbReference type="CDD" id="cd16282">
    <property type="entry name" value="metallo-hydrolase-like_MBL-fold"/>
    <property type="match status" value="1"/>
</dbReference>
<protein>
    <submittedName>
        <fullName evidence="4">MBL fold metallo-hydrolase</fullName>
    </submittedName>
</protein>
<dbReference type="InterPro" id="IPR050855">
    <property type="entry name" value="NDM-1-like"/>
</dbReference>
<dbReference type="Proteomes" id="UP000253209">
    <property type="component" value="Unassembled WGS sequence"/>
</dbReference>
<feature type="signal peptide" evidence="2">
    <location>
        <begin position="1"/>
        <end position="26"/>
    </location>
</feature>
<dbReference type="GO" id="GO:0017001">
    <property type="term" value="P:antibiotic catabolic process"/>
    <property type="evidence" value="ECO:0007669"/>
    <property type="project" value="UniProtKB-ARBA"/>
</dbReference>
<evidence type="ECO:0000313" key="4">
    <source>
        <dbReference type="EMBL" id="RCH56581.1"/>
    </source>
</evidence>
<dbReference type="PANTHER" id="PTHR42951">
    <property type="entry name" value="METALLO-BETA-LACTAMASE DOMAIN-CONTAINING"/>
    <property type="match status" value="1"/>
</dbReference>
<dbReference type="GO" id="GO:0016787">
    <property type="term" value="F:hydrolase activity"/>
    <property type="evidence" value="ECO:0007669"/>
    <property type="project" value="UniProtKB-KW"/>
</dbReference>
<gene>
    <name evidence="4" type="ORF">DJ568_01605</name>
</gene>
<dbReference type="InterPro" id="IPR001279">
    <property type="entry name" value="Metallo-B-lactamas"/>
</dbReference>
<proteinExistence type="inferred from homology"/>
<reference evidence="4 5" key="1">
    <citation type="submission" date="2018-05" db="EMBL/GenBank/DDBJ databases">
        <title>Mucilaginibacter hurinus sp. nov., isolated from briquette warehouse soil.</title>
        <authorList>
            <person name="Choi L."/>
        </authorList>
    </citation>
    <scope>NUCLEOTIDE SEQUENCE [LARGE SCALE GENOMIC DNA]</scope>
    <source>
        <strain evidence="4 5">ZR32</strain>
    </source>
</reference>